<organism evidence="2 3">
    <name type="scientific">Streptococcus suis</name>
    <dbReference type="NCBI Taxonomy" id="1307"/>
    <lineage>
        <taxon>Bacteria</taxon>
        <taxon>Bacillati</taxon>
        <taxon>Bacillota</taxon>
        <taxon>Bacilli</taxon>
        <taxon>Lactobacillales</taxon>
        <taxon>Streptococcaceae</taxon>
        <taxon>Streptococcus</taxon>
    </lineage>
</organism>
<evidence type="ECO:0000313" key="3">
    <source>
        <dbReference type="Proteomes" id="UP000250181"/>
    </source>
</evidence>
<dbReference type="RefSeq" id="WP_105183679.1">
    <property type="nucleotide sequence ID" value="NZ_CP017666.1"/>
</dbReference>
<reference evidence="2 3" key="1">
    <citation type="submission" date="2016-10" db="EMBL/GenBank/DDBJ databases">
        <authorList>
            <person name="Zou G."/>
            <person name="Zhou R."/>
        </authorList>
    </citation>
    <scope>NUCLEOTIDE SEQUENCE [LARGE SCALE GENOMIC DNA]</scope>
    <source>
        <strain evidence="2 3">0061</strain>
    </source>
</reference>
<sequence>MDLELIASIFSLLISLIAVGVSIWTVFKAHMNDIKSVRFEKRIDLYSELSYLLQKLISNHNLILKYEEELFGLIAKSYFFSSPFVNTQFNRVLTSLESEKVALKDKEREITFNQFDAEIDVLLKAMKKEMEKQGDVSEAEMKLVIEAARLNLGNSYIEGGNQ</sequence>
<name>A0AAD0KV68_STRSU</name>
<dbReference type="AlphaFoldDB" id="A0AAD0KV68"/>
<dbReference type="Proteomes" id="UP000250181">
    <property type="component" value="Chromosome"/>
</dbReference>
<gene>
    <name evidence="2" type="ORF">BKM66_06515</name>
</gene>
<proteinExistence type="predicted"/>
<protein>
    <submittedName>
        <fullName evidence="2">Uncharacterized protein</fullName>
    </submittedName>
</protein>
<keyword evidence="1" id="KW-0812">Transmembrane</keyword>
<evidence type="ECO:0000256" key="1">
    <source>
        <dbReference type="SAM" id="Phobius"/>
    </source>
</evidence>
<evidence type="ECO:0000313" key="2">
    <source>
        <dbReference type="EMBL" id="AWX95811.1"/>
    </source>
</evidence>
<feature type="transmembrane region" description="Helical" evidence="1">
    <location>
        <begin position="6"/>
        <end position="27"/>
    </location>
</feature>
<accession>A0AAD0KV68</accession>
<dbReference type="EMBL" id="CP017666">
    <property type="protein sequence ID" value="AWX95811.1"/>
    <property type="molecule type" value="Genomic_DNA"/>
</dbReference>
<keyword evidence="1" id="KW-1133">Transmembrane helix</keyword>
<keyword evidence="1" id="KW-0472">Membrane</keyword>